<dbReference type="InterPro" id="IPR020845">
    <property type="entry name" value="AMP-binding_CS"/>
</dbReference>
<dbReference type="RefSeq" id="WP_344729157.1">
    <property type="nucleotide sequence ID" value="NZ_BAAAUS010000059.1"/>
</dbReference>
<proteinExistence type="inferred from homology"/>
<dbReference type="PROSITE" id="PS00455">
    <property type="entry name" value="AMP_BINDING"/>
    <property type="match status" value="1"/>
</dbReference>
<comment type="caution">
    <text evidence="5">The sequence shown here is derived from an EMBL/GenBank/DDBJ whole genome shotgun (WGS) entry which is preliminary data.</text>
</comment>
<sequence length="553" mass="60068">MSVFLIRPSDAAARKYHAAGVWRDSGPVGDLRRWRRESPDAVAIKAYRAGATPSEMSSVEIDYADFAHYVERFAGALYEMGVRPGHVVAFQLPNWWQAAALFLAATRLQAVLAPVMTTIRPRELERMLARVGANVCITVDEWAGFDHAAALREMAPRLPELRHRVVIGKVDDGETDFGSFFENTPWEQRHPVALDDAVEDPDRVAVLFFTSGTSGEPKGALHSENTVHAGTAGLGELGVGPRDVIFTPHALMHTLAYRATLLSLLNGACRVLLDSWSGERAAAVLDETGTTIMYAGPTFFQDLIAARNDRPQHLPAIRTLVCAGTAIPRPLVSEVPRAFGVPLRAGWGMTEVGLLTLTREDDPPEWAAHSDGRPARAVEVDLRSDAEITRDRPGRAFVRGGGVCLATVGRDTGKLVVIADQSDGWYDTGDLAVPDGRGGFKLMGRAADRIGGLFMIPAHDVESGLLEHPGVTDVALVGYPDDDAGELACAVVVPATSPPVTLDELRKYLSDQGMTEWYLPSRLELVATLPRNNGKVRKELLRRWVRGEAALAD</sequence>
<feature type="domain" description="AMP-binding enzyme C-terminal" evidence="4">
    <location>
        <begin position="461"/>
        <end position="532"/>
    </location>
</feature>
<dbReference type="InterPro" id="IPR042099">
    <property type="entry name" value="ANL_N_sf"/>
</dbReference>
<evidence type="ECO:0000313" key="6">
    <source>
        <dbReference type="Proteomes" id="UP001597114"/>
    </source>
</evidence>
<organism evidence="5 6">
    <name type="scientific">Pseudonocardia yunnanensis</name>
    <dbReference type="NCBI Taxonomy" id="58107"/>
    <lineage>
        <taxon>Bacteria</taxon>
        <taxon>Bacillati</taxon>
        <taxon>Actinomycetota</taxon>
        <taxon>Actinomycetes</taxon>
        <taxon>Pseudonocardiales</taxon>
        <taxon>Pseudonocardiaceae</taxon>
        <taxon>Pseudonocardia</taxon>
    </lineage>
</organism>
<evidence type="ECO:0000313" key="5">
    <source>
        <dbReference type="EMBL" id="MFD1517034.1"/>
    </source>
</evidence>
<comment type="similarity">
    <text evidence="1">Belongs to the ATP-dependent AMP-binding enzyme family.</text>
</comment>
<dbReference type="InterPro" id="IPR045851">
    <property type="entry name" value="AMP-bd_C_sf"/>
</dbReference>
<evidence type="ECO:0000256" key="2">
    <source>
        <dbReference type="ARBA" id="ARBA00022598"/>
    </source>
</evidence>
<dbReference type="InterPro" id="IPR000873">
    <property type="entry name" value="AMP-dep_synth/lig_dom"/>
</dbReference>
<evidence type="ECO:0000259" key="4">
    <source>
        <dbReference type="Pfam" id="PF13193"/>
    </source>
</evidence>
<dbReference type="Gene3D" id="3.30.300.30">
    <property type="match status" value="1"/>
</dbReference>
<keyword evidence="6" id="KW-1185">Reference proteome</keyword>
<dbReference type="InterPro" id="IPR025110">
    <property type="entry name" value="AMP-bd_C"/>
</dbReference>
<dbReference type="Pfam" id="PF00501">
    <property type="entry name" value="AMP-binding"/>
    <property type="match status" value="1"/>
</dbReference>
<dbReference type="PANTHER" id="PTHR43201">
    <property type="entry name" value="ACYL-COA SYNTHETASE"/>
    <property type="match status" value="1"/>
</dbReference>
<dbReference type="Gene3D" id="3.40.50.12780">
    <property type="entry name" value="N-terminal domain of ligase-like"/>
    <property type="match status" value="1"/>
</dbReference>
<dbReference type="Pfam" id="PF13193">
    <property type="entry name" value="AMP-binding_C"/>
    <property type="match status" value="1"/>
</dbReference>
<dbReference type="SUPFAM" id="SSF56801">
    <property type="entry name" value="Acetyl-CoA synthetase-like"/>
    <property type="match status" value="1"/>
</dbReference>
<protein>
    <submittedName>
        <fullName evidence="5">AMP-binding protein</fullName>
    </submittedName>
</protein>
<reference evidence="6" key="1">
    <citation type="journal article" date="2019" name="Int. J. Syst. Evol. Microbiol.">
        <title>The Global Catalogue of Microorganisms (GCM) 10K type strain sequencing project: providing services to taxonomists for standard genome sequencing and annotation.</title>
        <authorList>
            <consortium name="The Broad Institute Genomics Platform"/>
            <consortium name="The Broad Institute Genome Sequencing Center for Infectious Disease"/>
            <person name="Wu L."/>
            <person name="Ma J."/>
        </authorList>
    </citation>
    <scope>NUCLEOTIDE SEQUENCE [LARGE SCALE GENOMIC DNA]</scope>
    <source>
        <strain evidence="6">CCM 7043</strain>
    </source>
</reference>
<name>A0ABW4ESX0_9PSEU</name>
<evidence type="ECO:0000256" key="1">
    <source>
        <dbReference type="ARBA" id="ARBA00006432"/>
    </source>
</evidence>
<dbReference type="PANTHER" id="PTHR43201:SF5">
    <property type="entry name" value="MEDIUM-CHAIN ACYL-COA LIGASE ACSF2, MITOCHONDRIAL"/>
    <property type="match status" value="1"/>
</dbReference>
<keyword evidence="2" id="KW-0436">Ligase</keyword>
<dbReference type="EMBL" id="JBHUCO010000006">
    <property type="protein sequence ID" value="MFD1517034.1"/>
    <property type="molecule type" value="Genomic_DNA"/>
</dbReference>
<accession>A0ABW4ESX0</accession>
<feature type="domain" description="AMP-dependent synthetase/ligase" evidence="3">
    <location>
        <begin position="32"/>
        <end position="403"/>
    </location>
</feature>
<gene>
    <name evidence="5" type="ORF">ACFSJD_06030</name>
</gene>
<evidence type="ECO:0000259" key="3">
    <source>
        <dbReference type="Pfam" id="PF00501"/>
    </source>
</evidence>
<dbReference type="Proteomes" id="UP001597114">
    <property type="component" value="Unassembled WGS sequence"/>
</dbReference>